<keyword evidence="3" id="KW-1185">Reference proteome</keyword>
<dbReference type="Pfam" id="PF19877">
    <property type="entry name" value="DUF6350"/>
    <property type="match status" value="1"/>
</dbReference>
<keyword evidence="1" id="KW-1133">Transmembrane helix</keyword>
<organism evidence="2 3">
    <name type="scientific">Mycetocola zhujimingii</name>
    <dbReference type="NCBI Taxonomy" id="2079792"/>
    <lineage>
        <taxon>Bacteria</taxon>
        <taxon>Bacillati</taxon>
        <taxon>Actinomycetota</taxon>
        <taxon>Actinomycetes</taxon>
        <taxon>Micrococcales</taxon>
        <taxon>Microbacteriaceae</taxon>
        <taxon>Mycetocola</taxon>
    </lineage>
</organism>
<gene>
    <name evidence="2" type="ORF">DF223_08520</name>
</gene>
<dbReference type="EMBL" id="QEFB01000007">
    <property type="protein sequence ID" value="PWC07006.1"/>
    <property type="molecule type" value="Genomic_DNA"/>
</dbReference>
<evidence type="ECO:0000256" key="1">
    <source>
        <dbReference type="SAM" id="Phobius"/>
    </source>
</evidence>
<dbReference type="InterPro" id="IPR045931">
    <property type="entry name" value="DUF6350"/>
</dbReference>
<dbReference type="AlphaFoldDB" id="A0A2U1TDQ5"/>
<feature type="transmembrane region" description="Helical" evidence="1">
    <location>
        <begin position="330"/>
        <end position="353"/>
    </location>
</feature>
<evidence type="ECO:0000313" key="3">
    <source>
        <dbReference type="Proteomes" id="UP000244962"/>
    </source>
</evidence>
<feature type="transmembrane region" description="Helical" evidence="1">
    <location>
        <begin position="298"/>
        <end position="318"/>
    </location>
</feature>
<feature type="transmembrane region" description="Helical" evidence="1">
    <location>
        <begin position="373"/>
        <end position="392"/>
    </location>
</feature>
<feature type="transmembrane region" description="Helical" evidence="1">
    <location>
        <begin position="76"/>
        <end position="94"/>
    </location>
</feature>
<feature type="transmembrane region" description="Helical" evidence="1">
    <location>
        <begin position="46"/>
        <end position="69"/>
    </location>
</feature>
<keyword evidence="1" id="KW-0472">Membrane</keyword>
<dbReference type="Proteomes" id="UP000244962">
    <property type="component" value="Unassembled WGS sequence"/>
</dbReference>
<proteinExistence type="predicted"/>
<name>A0A2U1TDQ5_9MICO</name>
<feature type="transmembrane region" description="Helical" evidence="1">
    <location>
        <begin position="106"/>
        <end position="129"/>
    </location>
</feature>
<feature type="transmembrane region" description="Helical" evidence="1">
    <location>
        <begin position="234"/>
        <end position="260"/>
    </location>
</feature>
<accession>A0A2U1TDQ5</accession>
<feature type="transmembrane region" description="Helical" evidence="1">
    <location>
        <begin position="198"/>
        <end position="222"/>
    </location>
</feature>
<comment type="caution">
    <text evidence="2">The sequence shown here is derived from an EMBL/GenBank/DDBJ whole genome shotgun (WGS) entry which is preliminary data.</text>
</comment>
<feature type="transmembrane region" description="Helical" evidence="1">
    <location>
        <begin position="7"/>
        <end position="26"/>
    </location>
</feature>
<evidence type="ECO:0000313" key="2">
    <source>
        <dbReference type="EMBL" id="PWC07006.1"/>
    </source>
</evidence>
<protein>
    <submittedName>
        <fullName evidence="2">Uncharacterized protein</fullName>
    </submittedName>
</protein>
<feature type="transmembrane region" description="Helical" evidence="1">
    <location>
        <begin position="141"/>
        <end position="160"/>
    </location>
</feature>
<reference evidence="3" key="1">
    <citation type="submission" date="2018-04" db="EMBL/GenBank/DDBJ databases">
        <authorList>
            <person name="Liu S."/>
            <person name="Wang Z."/>
            <person name="Li J."/>
        </authorList>
    </citation>
    <scope>NUCLEOTIDE SEQUENCE [LARGE SCALE GENOMIC DNA]</scope>
    <source>
        <strain evidence="3">622</strain>
    </source>
</reference>
<sequence>MLAALEALITVAIGIGVTLVPLSVLWATDYGFSVDWLVFWRASVDIWLLGNGVDLTVTLPSALVAAIGIPEASAPFLVSFVPLAVAAFTVIMGARTGSRAAASRYWPIALGSALVTFVLITGSLALTAVDSTVNPSLPQSFLVPGAIYALGLVIGARRVLFRADAMGNGRVKAWVTGIADRFDDTAAAVLSAAFRGGFAAVLGVVAASGILLAVAVIGNFGLITSLYQSAQLGVSGGIMATIAQLAFLGNIVIWVASWLIGPGFALGAGSSISPVNTLVGPIPAFPIFGAVPNGDLPFGFLGLLVPFIIGFVAAALVRPQLIRALRGGPLAVRLAIAAVGIGVVAGLGLGLLAWFSGGAIGPGRFETVGPNPWLVGVFAFAEVTIAALIGMASGKSDPGQLDVPARRTGTASR</sequence>
<keyword evidence="1" id="KW-0812">Transmembrane</keyword>